<dbReference type="InterPro" id="IPR002645">
    <property type="entry name" value="STAS_dom"/>
</dbReference>
<dbReference type="PROSITE" id="PS50801">
    <property type="entry name" value="STAS"/>
    <property type="match status" value="1"/>
</dbReference>
<comment type="subcellular location">
    <subcellularLocation>
        <location evidence="1">Membrane</location>
        <topology evidence="1">Multi-pass membrane protein</topology>
    </subcellularLocation>
</comment>
<protein>
    <recommendedName>
        <fullName evidence="6">STAS domain-containing protein</fullName>
    </recommendedName>
</protein>
<feature type="transmembrane region" description="Helical" evidence="5">
    <location>
        <begin position="336"/>
        <end position="356"/>
    </location>
</feature>
<evidence type="ECO:0000313" key="7">
    <source>
        <dbReference type="EMBL" id="KAK6642271.1"/>
    </source>
</evidence>
<dbReference type="NCBIfam" id="TIGR00815">
    <property type="entry name" value="sulP"/>
    <property type="match status" value="1"/>
</dbReference>
<dbReference type="PANTHER" id="PTHR11814">
    <property type="entry name" value="SULFATE TRANSPORTER"/>
    <property type="match status" value="1"/>
</dbReference>
<dbReference type="InterPro" id="IPR001902">
    <property type="entry name" value="SLC26A/SulP_fam"/>
</dbReference>
<feature type="transmembrane region" description="Helical" evidence="5">
    <location>
        <begin position="249"/>
        <end position="269"/>
    </location>
</feature>
<feature type="transmembrane region" description="Helical" evidence="5">
    <location>
        <begin position="94"/>
        <end position="119"/>
    </location>
</feature>
<evidence type="ECO:0000259" key="6">
    <source>
        <dbReference type="PROSITE" id="PS50801"/>
    </source>
</evidence>
<feature type="transmembrane region" description="Helical" evidence="5">
    <location>
        <begin position="166"/>
        <end position="186"/>
    </location>
</feature>
<keyword evidence="4 5" id="KW-0472">Membrane</keyword>
<feature type="transmembrane region" description="Helical" evidence="5">
    <location>
        <begin position="462"/>
        <end position="487"/>
    </location>
</feature>
<reference evidence="7 8" key="1">
    <citation type="submission" date="2023-09" db="EMBL/GenBank/DDBJ databases">
        <title>Genomes of two closely related lineages of the louse Polyplax serrata with different host specificities.</title>
        <authorList>
            <person name="Martinu J."/>
            <person name="Tarabai H."/>
            <person name="Stefka J."/>
            <person name="Hypsa V."/>
        </authorList>
    </citation>
    <scope>NUCLEOTIDE SEQUENCE [LARGE SCALE GENOMIC DNA]</scope>
    <source>
        <strain evidence="7">98ZLc_SE</strain>
    </source>
</reference>
<sequence length="657" mass="72634">MADLSSSYELEENIKNRVEYLNEEDFRKLHSYEPQSDKLLGQKFRENMKCTKDNLRNIFPILKWLPLYEKTDLVSDAVAGFTVGVMHIPQGMAYALLGGVPPVIGIYMAFFPVLVYILMGTSHHVSMGTFAVVCMMVGKSVDQLAHHPSTNTTVYYHSDAPGLTPVQVATALCFVVGLWQVVLSLCRLGSLSVLLSRTLVSGFTTGAAVHVFTSQVRNLLGITVQKYSGPLKIIYTYIDVLKNLSNVNAVAIFLSLSFIAFLVAFNELIKPYVQKRLKKTFPFPIELLVVIAGTLLSTYFNVNKNYGVPVLETVPKGLPTPGIPPLDLIPDLLMDGLIVAIVAVSINISMASIFAQKMGYEIDGNQEILASGVGNIFSAFFSCMPYAASLSRSLVQVSVGGKTQLTSAFSAVFLLFILLFVGPYFEPLPYCVLSTIIVVALKGMFVQTRDLPGIFRKSKIDGFVWVATFTSVVILDISYGLGVGLLASVSSLILRGKQFDVVPLGCWPNSKTYLDMRRYKEAQPQRNVHLLRVIGCIHFANSSSLRKKILKEFNNFCKVSFLGPEKEGKTLILDLSCVPFIDPSASNALMSVYNELSNKSNMLMSGCETSVYETLERSEFFLKFPKSLIFHTLNDAVEYAKVLNTETKSYGEIIVKF</sequence>
<organism evidence="7 8">
    <name type="scientific">Polyplax serrata</name>
    <name type="common">Common mouse louse</name>
    <dbReference type="NCBI Taxonomy" id="468196"/>
    <lineage>
        <taxon>Eukaryota</taxon>
        <taxon>Metazoa</taxon>
        <taxon>Ecdysozoa</taxon>
        <taxon>Arthropoda</taxon>
        <taxon>Hexapoda</taxon>
        <taxon>Insecta</taxon>
        <taxon>Pterygota</taxon>
        <taxon>Neoptera</taxon>
        <taxon>Paraneoptera</taxon>
        <taxon>Psocodea</taxon>
        <taxon>Troctomorpha</taxon>
        <taxon>Phthiraptera</taxon>
        <taxon>Anoplura</taxon>
        <taxon>Polyplacidae</taxon>
        <taxon>Polyplax</taxon>
    </lineage>
</organism>
<dbReference type="Proteomes" id="UP001359485">
    <property type="component" value="Unassembled WGS sequence"/>
</dbReference>
<keyword evidence="2 5" id="KW-0812">Transmembrane</keyword>
<dbReference type="EMBL" id="JAWJWF010000001">
    <property type="protein sequence ID" value="KAK6642271.1"/>
    <property type="molecule type" value="Genomic_DNA"/>
</dbReference>
<evidence type="ECO:0000256" key="1">
    <source>
        <dbReference type="ARBA" id="ARBA00004141"/>
    </source>
</evidence>
<gene>
    <name evidence="7" type="ORF">RUM44_013994</name>
</gene>
<dbReference type="Gene3D" id="3.30.750.24">
    <property type="entry name" value="STAS domain"/>
    <property type="match status" value="1"/>
</dbReference>
<proteinExistence type="predicted"/>
<feature type="transmembrane region" description="Helical" evidence="5">
    <location>
        <begin position="368"/>
        <end position="388"/>
    </location>
</feature>
<dbReference type="SUPFAM" id="SSF52091">
    <property type="entry name" value="SpoIIaa-like"/>
    <property type="match status" value="1"/>
</dbReference>
<dbReference type="InterPro" id="IPR011547">
    <property type="entry name" value="SLC26A/SulP_dom"/>
</dbReference>
<feature type="transmembrane region" description="Helical" evidence="5">
    <location>
        <begin position="281"/>
        <end position="300"/>
    </location>
</feature>
<dbReference type="Pfam" id="PF01740">
    <property type="entry name" value="STAS"/>
    <property type="match status" value="1"/>
</dbReference>
<keyword evidence="8" id="KW-1185">Reference proteome</keyword>
<evidence type="ECO:0000256" key="2">
    <source>
        <dbReference type="ARBA" id="ARBA00022692"/>
    </source>
</evidence>
<dbReference type="InterPro" id="IPR036513">
    <property type="entry name" value="STAS_dom_sf"/>
</dbReference>
<accession>A0ABR1BFS5</accession>
<evidence type="ECO:0000313" key="8">
    <source>
        <dbReference type="Proteomes" id="UP001359485"/>
    </source>
</evidence>
<comment type="caution">
    <text evidence="7">The sequence shown here is derived from an EMBL/GenBank/DDBJ whole genome shotgun (WGS) entry which is preliminary data.</text>
</comment>
<keyword evidence="3 5" id="KW-1133">Transmembrane helix</keyword>
<name>A0ABR1BFS5_POLSC</name>
<evidence type="ECO:0000256" key="3">
    <source>
        <dbReference type="ARBA" id="ARBA00022989"/>
    </source>
</evidence>
<dbReference type="CDD" id="cd07042">
    <property type="entry name" value="STAS_SulP_like_sulfate_transporter"/>
    <property type="match status" value="1"/>
</dbReference>
<feature type="transmembrane region" description="Helical" evidence="5">
    <location>
        <begin position="408"/>
        <end position="441"/>
    </location>
</feature>
<feature type="domain" description="STAS" evidence="6">
    <location>
        <begin position="518"/>
        <end position="640"/>
    </location>
</feature>
<evidence type="ECO:0000256" key="4">
    <source>
        <dbReference type="ARBA" id="ARBA00023136"/>
    </source>
</evidence>
<feature type="transmembrane region" description="Helical" evidence="5">
    <location>
        <begin position="193"/>
        <end position="212"/>
    </location>
</feature>
<evidence type="ECO:0000256" key="5">
    <source>
        <dbReference type="SAM" id="Phobius"/>
    </source>
</evidence>
<dbReference type="Pfam" id="PF00916">
    <property type="entry name" value="Sulfate_transp"/>
    <property type="match status" value="1"/>
</dbReference>